<keyword evidence="2" id="KW-1185">Reference proteome</keyword>
<evidence type="ECO:0000313" key="2">
    <source>
        <dbReference type="Proteomes" id="UP000233837"/>
    </source>
</evidence>
<organism evidence="1 2">
    <name type="scientific">Dendrobium catenatum</name>
    <dbReference type="NCBI Taxonomy" id="906689"/>
    <lineage>
        <taxon>Eukaryota</taxon>
        <taxon>Viridiplantae</taxon>
        <taxon>Streptophyta</taxon>
        <taxon>Embryophyta</taxon>
        <taxon>Tracheophyta</taxon>
        <taxon>Spermatophyta</taxon>
        <taxon>Magnoliopsida</taxon>
        <taxon>Liliopsida</taxon>
        <taxon>Asparagales</taxon>
        <taxon>Orchidaceae</taxon>
        <taxon>Epidendroideae</taxon>
        <taxon>Malaxideae</taxon>
        <taxon>Dendrobiinae</taxon>
        <taxon>Dendrobium</taxon>
    </lineage>
</organism>
<gene>
    <name evidence="1" type="ORF">MA16_Dca010077</name>
</gene>
<accession>A0A2I0X6Z4</accession>
<dbReference type="AlphaFoldDB" id="A0A2I0X6Z4"/>
<reference evidence="1 2" key="1">
    <citation type="journal article" date="2016" name="Sci. Rep.">
        <title>The Dendrobium catenatum Lindl. genome sequence provides insights into polysaccharide synthase, floral development and adaptive evolution.</title>
        <authorList>
            <person name="Zhang G.Q."/>
            <person name="Xu Q."/>
            <person name="Bian C."/>
            <person name="Tsai W.C."/>
            <person name="Yeh C.M."/>
            <person name="Liu K.W."/>
            <person name="Yoshida K."/>
            <person name="Zhang L.S."/>
            <person name="Chang S.B."/>
            <person name="Chen F."/>
            <person name="Shi Y."/>
            <person name="Su Y.Y."/>
            <person name="Zhang Y.Q."/>
            <person name="Chen L.J."/>
            <person name="Yin Y."/>
            <person name="Lin M."/>
            <person name="Huang H."/>
            <person name="Deng H."/>
            <person name="Wang Z.W."/>
            <person name="Zhu S.L."/>
            <person name="Zhao X."/>
            <person name="Deng C."/>
            <person name="Niu S.C."/>
            <person name="Huang J."/>
            <person name="Wang M."/>
            <person name="Liu G.H."/>
            <person name="Yang H.J."/>
            <person name="Xiao X.J."/>
            <person name="Hsiao Y.Y."/>
            <person name="Wu W.L."/>
            <person name="Chen Y.Y."/>
            <person name="Mitsuda N."/>
            <person name="Ohme-Takagi M."/>
            <person name="Luo Y.B."/>
            <person name="Van de Peer Y."/>
            <person name="Liu Z.J."/>
        </authorList>
    </citation>
    <scope>NUCLEOTIDE SEQUENCE [LARGE SCALE GENOMIC DNA]</scope>
    <source>
        <tissue evidence="1">The whole plant</tissue>
    </source>
</reference>
<dbReference type="Proteomes" id="UP000233837">
    <property type="component" value="Unassembled WGS sequence"/>
</dbReference>
<protein>
    <submittedName>
        <fullName evidence="1">Uncharacterized protein</fullName>
    </submittedName>
</protein>
<sequence length="85" mass="9455">MGICTVESSTTCIGFGRFYVRKGEGDRVKFNYCRWFEVGCIDMVGGSDLELEFGKIGREEIEGEGVLRQKRIGGLGRLAKSDKVL</sequence>
<reference evidence="1 2" key="2">
    <citation type="journal article" date="2017" name="Nature">
        <title>The Apostasia genome and the evolution of orchids.</title>
        <authorList>
            <person name="Zhang G.Q."/>
            <person name="Liu K.W."/>
            <person name="Li Z."/>
            <person name="Lohaus R."/>
            <person name="Hsiao Y.Y."/>
            <person name="Niu S.C."/>
            <person name="Wang J.Y."/>
            <person name="Lin Y.C."/>
            <person name="Xu Q."/>
            <person name="Chen L.J."/>
            <person name="Yoshida K."/>
            <person name="Fujiwara S."/>
            <person name="Wang Z.W."/>
            <person name="Zhang Y.Q."/>
            <person name="Mitsuda N."/>
            <person name="Wang M."/>
            <person name="Liu G.H."/>
            <person name="Pecoraro L."/>
            <person name="Huang H.X."/>
            <person name="Xiao X.J."/>
            <person name="Lin M."/>
            <person name="Wu X.Y."/>
            <person name="Wu W.L."/>
            <person name="Chen Y.Y."/>
            <person name="Chang S.B."/>
            <person name="Sakamoto S."/>
            <person name="Ohme-Takagi M."/>
            <person name="Yagi M."/>
            <person name="Zeng S.J."/>
            <person name="Shen C.Y."/>
            <person name="Yeh C.M."/>
            <person name="Luo Y.B."/>
            <person name="Tsai W.C."/>
            <person name="Van de Peer Y."/>
            <person name="Liu Z.J."/>
        </authorList>
    </citation>
    <scope>NUCLEOTIDE SEQUENCE [LARGE SCALE GENOMIC DNA]</scope>
    <source>
        <tissue evidence="1">The whole plant</tissue>
    </source>
</reference>
<dbReference type="EMBL" id="KZ502085">
    <property type="protein sequence ID" value="PKU83684.1"/>
    <property type="molecule type" value="Genomic_DNA"/>
</dbReference>
<name>A0A2I0X6Z4_9ASPA</name>
<evidence type="ECO:0000313" key="1">
    <source>
        <dbReference type="EMBL" id="PKU83684.1"/>
    </source>
</evidence>
<proteinExistence type="predicted"/>